<keyword evidence="4" id="KW-0456">Lyase</keyword>
<dbReference type="GO" id="GO:0046872">
    <property type="term" value="F:metal ion binding"/>
    <property type="evidence" value="ECO:0007669"/>
    <property type="project" value="UniProtKB-KW"/>
</dbReference>
<dbReference type="Proteomes" id="UP000466966">
    <property type="component" value="Unassembled WGS sequence"/>
</dbReference>
<dbReference type="PROSITE" id="PS51891">
    <property type="entry name" value="CENP_V_GFA"/>
    <property type="match status" value="1"/>
</dbReference>
<reference evidence="6 7" key="1">
    <citation type="submission" date="2019-12" db="EMBL/GenBank/DDBJ databases">
        <title>Genomic-based taxomic classification of the family Erythrobacteraceae.</title>
        <authorList>
            <person name="Xu L."/>
        </authorList>
    </citation>
    <scope>NUCLEOTIDE SEQUENCE [LARGE SCALE GENOMIC DNA]</scope>
    <source>
        <strain evidence="6 7">M0322</strain>
    </source>
</reference>
<dbReference type="Pfam" id="PF04828">
    <property type="entry name" value="GFA"/>
    <property type="match status" value="1"/>
</dbReference>
<accession>A0A844YX26</accession>
<dbReference type="PANTHER" id="PTHR33337">
    <property type="entry name" value="GFA DOMAIN-CONTAINING PROTEIN"/>
    <property type="match status" value="1"/>
</dbReference>
<dbReference type="OrthoDB" id="7186766at2"/>
<organism evidence="6 7">
    <name type="scientific">Alteraurantiacibacter buctensis</name>
    <dbReference type="NCBI Taxonomy" id="1503981"/>
    <lineage>
        <taxon>Bacteria</taxon>
        <taxon>Pseudomonadati</taxon>
        <taxon>Pseudomonadota</taxon>
        <taxon>Alphaproteobacteria</taxon>
        <taxon>Sphingomonadales</taxon>
        <taxon>Erythrobacteraceae</taxon>
        <taxon>Alteraurantiacibacter</taxon>
    </lineage>
</organism>
<proteinExistence type="inferred from homology"/>
<dbReference type="RefSeq" id="WP_160771425.1">
    <property type="nucleotide sequence ID" value="NZ_WTYV01000002.1"/>
</dbReference>
<evidence type="ECO:0000256" key="3">
    <source>
        <dbReference type="ARBA" id="ARBA00022833"/>
    </source>
</evidence>
<gene>
    <name evidence="6" type="ORF">GRI99_07670</name>
</gene>
<keyword evidence="2" id="KW-0479">Metal-binding</keyword>
<evidence type="ECO:0000256" key="2">
    <source>
        <dbReference type="ARBA" id="ARBA00022723"/>
    </source>
</evidence>
<dbReference type="EMBL" id="WTYV01000002">
    <property type="protein sequence ID" value="MXO71520.1"/>
    <property type="molecule type" value="Genomic_DNA"/>
</dbReference>
<dbReference type="GO" id="GO:0016846">
    <property type="term" value="F:carbon-sulfur lyase activity"/>
    <property type="evidence" value="ECO:0007669"/>
    <property type="project" value="InterPro"/>
</dbReference>
<protein>
    <submittedName>
        <fullName evidence="6">Aldehyde-activating protein</fullName>
    </submittedName>
</protein>
<dbReference type="PANTHER" id="PTHR33337:SF40">
    <property type="entry name" value="CENP-V_GFA DOMAIN-CONTAINING PROTEIN-RELATED"/>
    <property type="match status" value="1"/>
</dbReference>
<feature type="domain" description="CENP-V/GFA" evidence="5">
    <location>
        <begin position="1"/>
        <end position="112"/>
    </location>
</feature>
<name>A0A844YX26_9SPHN</name>
<evidence type="ECO:0000256" key="1">
    <source>
        <dbReference type="ARBA" id="ARBA00005495"/>
    </source>
</evidence>
<comment type="similarity">
    <text evidence="1">Belongs to the Gfa family.</text>
</comment>
<keyword evidence="3" id="KW-0862">Zinc</keyword>
<dbReference type="InterPro" id="IPR011057">
    <property type="entry name" value="Mss4-like_sf"/>
</dbReference>
<comment type="caution">
    <text evidence="6">The sequence shown here is derived from an EMBL/GenBank/DDBJ whole genome shotgun (WGS) entry which is preliminary data.</text>
</comment>
<evidence type="ECO:0000259" key="5">
    <source>
        <dbReference type="PROSITE" id="PS51891"/>
    </source>
</evidence>
<keyword evidence="7" id="KW-1185">Reference proteome</keyword>
<dbReference type="AlphaFoldDB" id="A0A844YX26"/>
<evidence type="ECO:0000256" key="4">
    <source>
        <dbReference type="ARBA" id="ARBA00023239"/>
    </source>
</evidence>
<evidence type="ECO:0000313" key="7">
    <source>
        <dbReference type="Proteomes" id="UP000466966"/>
    </source>
</evidence>
<sequence>MKASCQCGQLTASAPEGAQATVVLCHCRDCRKRSGAPFGAMAYYPAEAVVFHGPMRDFTRPTDSGNSYTTGFCPTCGTSLKGQASRLPQIAGVALGCIDEGTIPAPTRSVYEQDKAEWIDLMGDMAHHPRGRDS</sequence>
<dbReference type="SUPFAM" id="SSF51316">
    <property type="entry name" value="Mss4-like"/>
    <property type="match status" value="1"/>
</dbReference>
<dbReference type="Gene3D" id="3.90.1590.10">
    <property type="entry name" value="glutathione-dependent formaldehyde- activating enzyme (gfa)"/>
    <property type="match status" value="1"/>
</dbReference>
<evidence type="ECO:0000313" key="6">
    <source>
        <dbReference type="EMBL" id="MXO71520.1"/>
    </source>
</evidence>
<dbReference type="InterPro" id="IPR006913">
    <property type="entry name" value="CENP-V/GFA"/>
</dbReference>